<comment type="caution">
    <text evidence="2">The sequence shown here is derived from an EMBL/GenBank/DDBJ whole genome shotgun (WGS) entry which is preliminary data.</text>
</comment>
<evidence type="ECO:0000313" key="2">
    <source>
        <dbReference type="EMBL" id="OAA36689.1"/>
    </source>
</evidence>
<name>A0A166YA66_CORFA</name>
<evidence type="ECO:0008006" key="4">
    <source>
        <dbReference type="Google" id="ProtNLM"/>
    </source>
</evidence>
<organism evidence="2 3">
    <name type="scientific">Cordyceps fumosorosea (strain ARSEF 2679)</name>
    <name type="common">Isaria fumosorosea</name>
    <dbReference type="NCBI Taxonomy" id="1081104"/>
    <lineage>
        <taxon>Eukaryota</taxon>
        <taxon>Fungi</taxon>
        <taxon>Dikarya</taxon>
        <taxon>Ascomycota</taxon>
        <taxon>Pezizomycotina</taxon>
        <taxon>Sordariomycetes</taxon>
        <taxon>Hypocreomycetidae</taxon>
        <taxon>Hypocreales</taxon>
        <taxon>Cordycipitaceae</taxon>
        <taxon>Cordyceps</taxon>
    </lineage>
</organism>
<evidence type="ECO:0000256" key="1">
    <source>
        <dbReference type="SAM" id="SignalP"/>
    </source>
</evidence>
<keyword evidence="1" id="KW-0732">Signal</keyword>
<dbReference type="STRING" id="1081104.A0A166YA66"/>
<accession>A0A166YA66</accession>
<dbReference type="EMBL" id="AZHB01000105">
    <property type="protein sequence ID" value="OAA36689.1"/>
    <property type="molecule type" value="Genomic_DNA"/>
</dbReference>
<proteinExistence type="predicted"/>
<dbReference type="Proteomes" id="UP000076744">
    <property type="component" value="Unassembled WGS sequence"/>
</dbReference>
<evidence type="ECO:0000313" key="3">
    <source>
        <dbReference type="Proteomes" id="UP000076744"/>
    </source>
</evidence>
<dbReference type="GeneID" id="30026234"/>
<reference evidence="2 3" key="1">
    <citation type="journal article" date="2016" name="Genome Biol. Evol.">
        <title>Divergent and convergent evolution of fungal pathogenicity.</title>
        <authorList>
            <person name="Shang Y."/>
            <person name="Xiao G."/>
            <person name="Zheng P."/>
            <person name="Cen K."/>
            <person name="Zhan S."/>
            <person name="Wang C."/>
        </authorList>
    </citation>
    <scope>NUCLEOTIDE SEQUENCE [LARGE SCALE GENOMIC DNA]</scope>
    <source>
        <strain evidence="2 3">ARSEF 2679</strain>
    </source>
</reference>
<dbReference type="RefSeq" id="XP_018699269.1">
    <property type="nucleotide sequence ID" value="XM_018853541.1"/>
</dbReference>
<keyword evidence="3" id="KW-1185">Reference proteome</keyword>
<dbReference type="AlphaFoldDB" id="A0A166YA66"/>
<feature type="chain" id="PRO_5007882737" description="Infection structure specific protein" evidence="1">
    <location>
        <begin position="21"/>
        <end position="180"/>
    </location>
</feature>
<sequence>MRVHALSALSLVGLANTAAATQLDGQQQATDEDSSACLSSILALAEASPTLPAALEAATGDCVPTKLTEAASSFTSGAIAWYTNIVNAISDCPALSSASKLPDSPDSPDCSPDYRGLHGFWQRGRDKHQPNEVEHELPLNGCLGNWICYHLDSLSANAAARETGVIFAAVAMAAFGVSAL</sequence>
<gene>
    <name evidence="2" type="ORF">ISF_09942</name>
</gene>
<protein>
    <recommendedName>
        <fullName evidence="4">Infection structure specific protein</fullName>
    </recommendedName>
</protein>
<feature type="signal peptide" evidence="1">
    <location>
        <begin position="1"/>
        <end position="20"/>
    </location>
</feature>